<dbReference type="InterPro" id="IPR049468">
    <property type="entry name" value="Restrct_endonuc-II-like_dom"/>
</dbReference>
<dbReference type="Pfam" id="PF18741">
    <property type="entry name" value="MTES_1575"/>
    <property type="match status" value="1"/>
</dbReference>
<dbReference type="InterPro" id="IPR011335">
    <property type="entry name" value="Restrct_endonuc-II-like"/>
</dbReference>
<keyword evidence="3" id="KW-1185">Reference proteome</keyword>
<dbReference type="EMBL" id="FOEE01000002">
    <property type="protein sequence ID" value="SEO59609.1"/>
    <property type="molecule type" value="Genomic_DNA"/>
</dbReference>
<accession>A0A1H8QZ69</accession>
<sequence>MHELASLLPHGAGRRDRVTRATSSSSVSRWLDGGALVLVHPGVVALADRAHDWTVRARAAVLWSRGALSHLSALALHELVPATPAGPLHVTVPADRWPRGSEGVVVHRTTQRLPMSRVRGLPVLDPARSLVDAWVRASSPRRNELALREMPVVRQAVIEAARTRAVDVEGVIAESARQPRHAGCTSLEHLLALVADGCQSELEIWGVTHVLGLPGLPAAVQQHRVVLPDGRRIDLDAAWPGARVAVELDGAAFHGSREQRERDLRRDTALAALGWVVLRFSYRRLTTDPEGCRREIAAVVRRRLADR</sequence>
<dbReference type="RefSeq" id="WP_211435491.1">
    <property type="nucleotide sequence ID" value="NZ_FOEE01000002.1"/>
</dbReference>
<dbReference type="Gene3D" id="3.40.960.10">
    <property type="entry name" value="VSR Endonuclease"/>
    <property type="match status" value="1"/>
</dbReference>
<dbReference type="AlphaFoldDB" id="A0A1H8QZ69"/>
<feature type="domain" description="Restriction endonuclease type II-like" evidence="1">
    <location>
        <begin position="229"/>
        <end position="297"/>
    </location>
</feature>
<dbReference type="STRING" id="673521.SAMN05660991_00906"/>
<evidence type="ECO:0000313" key="3">
    <source>
        <dbReference type="Proteomes" id="UP000198960"/>
    </source>
</evidence>
<evidence type="ECO:0000313" key="2">
    <source>
        <dbReference type="EMBL" id="SEO59609.1"/>
    </source>
</evidence>
<dbReference type="SUPFAM" id="SSF52980">
    <property type="entry name" value="Restriction endonuclease-like"/>
    <property type="match status" value="1"/>
</dbReference>
<evidence type="ECO:0000259" key="1">
    <source>
        <dbReference type="Pfam" id="PF18741"/>
    </source>
</evidence>
<proteinExistence type="predicted"/>
<name>A0A1H8QZ69_9ACTN</name>
<dbReference type="Proteomes" id="UP000198960">
    <property type="component" value="Unassembled WGS sequence"/>
</dbReference>
<gene>
    <name evidence="2" type="ORF">SAMN05660991_00906</name>
</gene>
<reference evidence="3" key="1">
    <citation type="submission" date="2016-10" db="EMBL/GenBank/DDBJ databases">
        <authorList>
            <person name="Varghese N."/>
            <person name="Submissions S."/>
        </authorList>
    </citation>
    <scope>NUCLEOTIDE SEQUENCE [LARGE SCALE GENOMIC DNA]</scope>
    <source>
        <strain evidence="3">DSM 45413</strain>
    </source>
</reference>
<protein>
    <recommendedName>
        <fullName evidence="1">Restriction endonuclease type II-like domain-containing protein</fullName>
    </recommendedName>
</protein>
<organism evidence="2 3">
    <name type="scientific">Trujillonella endophytica</name>
    <dbReference type="NCBI Taxonomy" id="673521"/>
    <lineage>
        <taxon>Bacteria</taxon>
        <taxon>Bacillati</taxon>
        <taxon>Actinomycetota</taxon>
        <taxon>Actinomycetes</taxon>
        <taxon>Geodermatophilales</taxon>
        <taxon>Geodermatophilaceae</taxon>
        <taxon>Trujillonella</taxon>
    </lineage>
</organism>